<proteinExistence type="predicted"/>
<dbReference type="AlphaFoldDB" id="A0A7R8H5R7"/>
<sequence>MVKALKTTGASPEEISRTISQSLEKFGMSQDEIAQIIAQAVADSGASASDVAKALKHTFASAIKDDPANAAELVRYMAETLAASGATPEEIAKAMHETLLESLSAGNEKLLEVADSVARTMTDAGASTQDIAAALKMAMKAASGNVGSNIIQELAVTMAKAMISSNASVDETIQAIRESLEMAGCSPDEIAECLVVALASSGADPTKTAETIQEILSKMLARKSPTDVSKSLLKLLRSGDKINKEAIQSTLKSGGLDPTSAGKALLFQKALKSLGLDSKTVVAFISLQKEMMNEGKSPKEIASLLEKLVGSSPAEKDVQKLIQDLSSIELKQAMKDLIEISSKKNMSPSNLILIQKLVNRLGISLTDVAKLSAIQKDMYESGASPQDIALALSPALPGPEFIGEGLKDSLMKKMEACDVNDCVDLSDAVKGANMSTDLMSKIILIQSTIEAQIISPEKSSEEFCKTNSRISPETLKKLITFEKAIGLCGTESETIFALNDFVKTFAQNFGADEKSVEDTLRKLFFKEDVYKSIGKKVNDCLSSSESSKMRSSSIRRLGKRLRKSITNSIFRDLFSELSIEKSKEMGNGMRILNKIWKDGDPLSVFETLQEVIGNNLEPFDLKLLQKVISGQVMPSTSTLTQFSSSLTAKSKLNLNSADDEFMDQIFNSALNMASLSDDDISKAMLVQKVLSASGVSPEVLAQVMAFQKEMLASGTSYQELAAVLEKMSGGKSEDLVEFLQNVINGTMTNFENKDVENLMKLTASLGQSDASFLKGMDPQMIAKALMVQKLLSSANLDPQDLGKVMFLQQSFVEAGSSYDKIAACMERSLFKSGMTLEHMLTLIEIELKSSGTGGRKSRLSAREIKSMLSFNHVLGSGTAAVNVMRKLNPDLLKLLETTVKYDSSSGSNFEELLSVMEDNFGPAVFQQKTIDALVVNAFMEKAGASKDEVEELMLMMMNKGGGVSQHFVNSIQEIMKIGGNMDMKLDALKLAMEEESNSLVNSLRNVFMCKDPTSEDLMSIGNTIAMKLNADNASKNDVKLALIDILDEALQDVLDYELDSNLIFNYLMLASLAMTTHMLEEKGGDLTGESIQSTSKEEIINLLERLLQEAELQSEVPKLAVYGKSFEGIKELLDILLSNESTRSALKRQVAFLFNFEEIENTTVLGLTLQEILKESKHILRPWDILKHRKILGLKTAKVPKLTYSQVYCFYKVLPEHTDGPPIGLSYE</sequence>
<reference evidence="1" key="1">
    <citation type="submission" date="2021-02" db="EMBL/GenBank/DDBJ databases">
        <authorList>
            <person name="Bekaert M."/>
        </authorList>
    </citation>
    <scope>NUCLEOTIDE SEQUENCE</scope>
    <source>
        <strain evidence="1">IoA-00</strain>
    </source>
</reference>
<evidence type="ECO:0000313" key="1">
    <source>
        <dbReference type="EMBL" id="CAF2882798.1"/>
    </source>
</evidence>
<accession>A0A7R8H5R7</accession>
<evidence type="ECO:0000313" key="2">
    <source>
        <dbReference type="Proteomes" id="UP000675881"/>
    </source>
</evidence>
<dbReference type="Proteomes" id="UP000675881">
    <property type="component" value="Chromosome 3"/>
</dbReference>
<dbReference type="OrthoDB" id="10524828at2759"/>
<protein>
    <submittedName>
        <fullName evidence="1">(salmon louse) hypothetical protein</fullName>
    </submittedName>
</protein>
<keyword evidence="2" id="KW-1185">Reference proteome</keyword>
<gene>
    <name evidence="1" type="ORF">LSAA_7815</name>
</gene>
<dbReference type="EMBL" id="HG994582">
    <property type="protein sequence ID" value="CAF2882798.1"/>
    <property type="molecule type" value="Genomic_DNA"/>
</dbReference>
<name>A0A7R8H5R7_LEPSM</name>
<organism evidence="1 2">
    <name type="scientific">Lepeophtheirus salmonis</name>
    <name type="common">Salmon louse</name>
    <name type="synonym">Caligus salmonis</name>
    <dbReference type="NCBI Taxonomy" id="72036"/>
    <lineage>
        <taxon>Eukaryota</taxon>
        <taxon>Metazoa</taxon>
        <taxon>Ecdysozoa</taxon>
        <taxon>Arthropoda</taxon>
        <taxon>Crustacea</taxon>
        <taxon>Multicrustacea</taxon>
        <taxon>Hexanauplia</taxon>
        <taxon>Copepoda</taxon>
        <taxon>Siphonostomatoida</taxon>
        <taxon>Caligidae</taxon>
        <taxon>Lepeophtheirus</taxon>
    </lineage>
</organism>